<name>A0ABQ3EPZ4_9HYPH</name>
<evidence type="ECO:0000313" key="4">
    <source>
        <dbReference type="EMBL" id="GHB38909.1"/>
    </source>
</evidence>
<dbReference type="NCBIfam" id="TIGR02824">
    <property type="entry name" value="quinone_pig3"/>
    <property type="match status" value="1"/>
</dbReference>
<protein>
    <submittedName>
        <fullName evidence="4">NAD(P)H quinone oxidoreductase</fullName>
    </submittedName>
</protein>
<dbReference type="Pfam" id="PF00107">
    <property type="entry name" value="ADH_zinc_N"/>
    <property type="match status" value="1"/>
</dbReference>
<accession>A0ABQ3EPZ4</accession>
<feature type="domain" description="Enoyl reductase (ER)" evidence="3">
    <location>
        <begin position="19"/>
        <end position="332"/>
    </location>
</feature>
<dbReference type="SUPFAM" id="SSF51735">
    <property type="entry name" value="NAD(P)-binding Rossmann-fold domains"/>
    <property type="match status" value="1"/>
</dbReference>
<sequence length="335" mass="35806">MTVDDRPELMKAVVMNGAGGSEVLEIAEVNVPKPGAGEVLIKVHAAGINRPDVFQRMGAYPAPPGASPLLGLEVSGEIVELGEGVASHTLGEKVCALTPGGGYAQYCVAPAAHVLPVPAGLSMEEAAGIPETFFTVWSNVFDRLGLQSGERFLVHGGSSGIGTTAIQLAKVFGAEVFTTVGSEEKAQAVRELGADYVINYRETDFVKEIGNITSKQGVDVILDMVGGDYVEKNWIVAAIEGRICQIATLHGPSENVNFSRLMMKRLTHTGSTLRPRTNEYKGHLAEALRAKVWPYLETGRVKVVLDKVFDFSEVRAAHERMEGSGHIGKIILKVA</sequence>
<dbReference type="InterPro" id="IPR011032">
    <property type="entry name" value="GroES-like_sf"/>
</dbReference>
<comment type="caution">
    <text evidence="4">The sequence shown here is derived from an EMBL/GenBank/DDBJ whole genome shotgun (WGS) entry which is preliminary data.</text>
</comment>
<dbReference type="CDD" id="cd05276">
    <property type="entry name" value="p53_inducible_oxidoreductase"/>
    <property type="match status" value="1"/>
</dbReference>
<dbReference type="RefSeq" id="WP_189437647.1">
    <property type="nucleotide sequence ID" value="NZ_BMXE01000005.1"/>
</dbReference>
<keyword evidence="5" id="KW-1185">Reference proteome</keyword>
<evidence type="ECO:0000256" key="1">
    <source>
        <dbReference type="ARBA" id="ARBA00022857"/>
    </source>
</evidence>
<dbReference type="Gene3D" id="3.90.180.10">
    <property type="entry name" value="Medium-chain alcohol dehydrogenases, catalytic domain"/>
    <property type="match status" value="1"/>
</dbReference>
<dbReference type="InterPro" id="IPR014189">
    <property type="entry name" value="Quinone_OxRdtase_PIG3"/>
</dbReference>
<evidence type="ECO:0000259" key="3">
    <source>
        <dbReference type="SMART" id="SM00829"/>
    </source>
</evidence>
<dbReference type="PANTHER" id="PTHR48106:SF8">
    <property type="entry name" value="OS02G0805600 PROTEIN"/>
    <property type="match status" value="1"/>
</dbReference>
<dbReference type="Proteomes" id="UP000637980">
    <property type="component" value="Unassembled WGS sequence"/>
</dbReference>
<evidence type="ECO:0000256" key="2">
    <source>
        <dbReference type="ARBA" id="ARBA00023002"/>
    </source>
</evidence>
<proteinExistence type="predicted"/>
<dbReference type="EMBL" id="BMXE01000005">
    <property type="protein sequence ID" value="GHB38909.1"/>
    <property type="molecule type" value="Genomic_DNA"/>
</dbReference>
<dbReference type="InterPro" id="IPR020843">
    <property type="entry name" value="ER"/>
</dbReference>
<organism evidence="4 5">
    <name type="scientific">Pseudovibrio japonicus</name>
    <dbReference type="NCBI Taxonomy" id="366534"/>
    <lineage>
        <taxon>Bacteria</taxon>
        <taxon>Pseudomonadati</taxon>
        <taxon>Pseudomonadota</taxon>
        <taxon>Alphaproteobacteria</taxon>
        <taxon>Hyphomicrobiales</taxon>
        <taxon>Stappiaceae</taxon>
        <taxon>Pseudovibrio</taxon>
    </lineage>
</organism>
<dbReference type="InterPro" id="IPR013149">
    <property type="entry name" value="ADH-like_C"/>
</dbReference>
<dbReference type="Pfam" id="PF08240">
    <property type="entry name" value="ADH_N"/>
    <property type="match status" value="1"/>
</dbReference>
<evidence type="ECO:0000313" key="5">
    <source>
        <dbReference type="Proteomes" id="UP000637980"/>
    </source>
</evidence>
<dbReference type="InterPro" id="IPR036291">
    <property type="entry name" value="NAD(P)-bd_dom_sf"/>
</dbReference>
<dbReference type="SUPFAM" id="SSF50129">
    <property type="entry name" value="GroES-like"/>
    <property type="match status" value="1"/>
</dbReference>
<dbReference type="Gene3D" id="3.40.50.720">
    <property type="entry name" value="NAD(P)-binding Rossmann-like Domain"/>
    <property type="match status" value="1"/>
</dbReference>
<dbReference type="SMART" id="SM00829">
    <property type="entry name" value="PKS_ER"/>
    <property type="match status" value="1"/>
</dbReference>
<reference evidence="5" key="1">
    <citation type="journal article" date="2019" name="Int. J. Syst. Evol. Microbiol.">
        <title>The Global Catalogue of Microorganisms (GCM) 10K type strain sequencing project: providing services to taxonomists for standard genome sequencing and annotation.</title>
        <authorList>
            <consortium name="The Broad Institute Genomics Platform"/>
            <consortium name="The Broad Institute Genome Sequencing Center for Infectious Disease"/>
            <person name="Wu L."/>
            <person name="Ma J."/>
        </authorList>
    </citation>
    <scope>NUCLEOTIDE SEQUENCE [LARGE SCALE GENOMIC DNA]</scope>
    <source>
        <strain evidence="5">KCTC 12861</strain>
    </source>
</reference>
<gene>
    <name evidence="4" type="ORF">GCM10007094_30480</name>
</gene>
<keyword evidence="2" id="KW-0560">Oxidoreductase</keyword>
<dbReference type="PANTHER" id="PTHR48106">
    <property type="entry name" value="QUINONE OXIDOREDUCTASE PIG3-RELATED"/>
    <property type="match status" value="1"/>
</dbReference>
<keyword evidence="1" id="KW-0521">NADP</keyword>
<dbReference type="InterPro" id="IPR013154">
    <property type="entry name" value="ADH-like_N"/>
</dbReference>